<sequence length="103" mass="10888">MEVPGRGRIEAGEHGLLVAACLSGFLEFDLGVAVLAEHPLEGDVSEDLLPADGAPEELEQRLTVSVKYFETHCLTNPAVPDHPLVPGRKTAPSAVSPTHRSAP</sequence>
<dbReference type="KEGG" id="hme:HFX_4085"/>
<dbReference type="EMBL" id="CP001869">
    <property type="protein sequence ID" value="AFK20778.1"/>
    <property type="molecule type" value="Genomic_DNA"/>
</dbReference>
<reference evidence="2 3" key="1">
    <citation type="journal article" date="2012" name="J. Bacteriol.">
        <title>Complete genome sequence of the metabolically versatile halophilic archaeon Haloferax mediterranei, a poly(3-hydroxybutyrate-co-3-hydroxyvalerate) producer.</title>
        <authorList>
            <person name="Han J."/>
            <person name="Zhang F."/>
            <person name="Hou J."/>
            <person name="Liu X."/>
            <person name="Li M."/>
            <person name="Liu H."/>
            <person name="Cai L."/>
            <person name="Zhang B."/>
            <person name="Chen Y."/>
            <person name="Zhou J."/>
            <person name="Hu S."/>
            <person name="Xiang H."/>
        </authorList>
    </citation>
    <scope>NUCLEOTIDE SEQUENCE [LARGE SCALE GENOMIC DNA]</scope>
    <source>
        <strain evidence="3">ATCC 33500 / DSM 1411 / JCM 8866 / NBRC 14739 / NCIMB 2177 / R-4</strain>
        <plasmid evidence="3">pHM100</plasmid>
    </source>
</reference>
<dbReference type="HOGENOM" id="CLU_2257271_0_0_2"/>
<feature type="region of interest" description="Disordered" evidence="1">
    <location>
        <begin position="79"/>
        <end position="103"/>
    </location>
</feature>
<name>I3R968_HALMT</name>
<accession>I3R968</accession>
<evidence type="ECO:0000313" key="2">
    <source>
        <dbReference type="EMBL" id="AFK20778.1"/>
    </source>
</evidence>
<organism evidence="2 3">
    <name type="scientific">Haloferax mediterranei (strain ATCC 33500 / DSM 1411 / JCM 8866 / NBRC 14739 / NCIMB 2177 / R-4)</name>
    <name type="common">Halobacterium mediterranei</name>
    <dbReference type="NCBI Taxonomy" id="523841"/>
    <lineage>
        <taxon>Archaea</taxon>
        <taxon>Methanobacteriati</taxon>
        <taxon>Methanobacteriota</taxon>
        <taxon>Stenosarchaea group</taxon>
        <taxon>Halobacteria</taxon>
        <taxon>Halobacteriales</taxon>
        <taxon>Haloferacaceae</taxon>
        <taxon>Haloferax</taxon>
    </lineage>
</organism>
<dbReference type="AlphaFoldDB" id="I3R968"/>
<evidence type="ECO:0000313" key="3">
    <source>
        <dbReference type="Proteomes" id="UP000006469"/>
    </source>
</evidence>
<dbReference type="Proteomes" id="UP000006469">
    <property type="component" value="Plasmid pHM100"/>
</dbReference>
<evidence type="ECO:0000256" key="1">
    <source>
        <dbReference type="SAM" id="MobiDB-lite"/>
    </source>
</evidence>
<feature type="compositionally biased region" description="Polar residues" evidence="1">
    <location>
        <begin position="93"/>
        <end position="103"/>
    </location>
</feature>
<proteinExistence type="predicted"/>
<keyword evidence="2" id="KW-0614">Plasmid</keyword>
<geneLocation type="plasmid" evidence="2 3">
    <name>pHM100</name>
</geneLocation>
<protein>
    <submittedName>
        <fullName evidence="2">Uncharacterized protein</fullName>
    </submittedName>
</protein>
<gene>
    <name evidence="2" type="ordered locus">HFX_4085</name>
</gene>